<reference evidence="4 5" key="1">
    <citation type="submission" date="2017-05" db="EMBL/GenBank/DDBJ databases">
        <title>Complete and WGS of Bordetella genogroups.</title>
        <authorList>
            <person name="Spilker T."/>
            <person name="Lipuma J."/>
        </authorList>
    </citation>
    <scope>NUCLEOTIDE SEQUENCE [LARGE SCALE GENOMIC DNA]</scope>
    <source>
        <strain evidence="4 5">AU3139</strain>
    </source>
</reference>
<keyword evidence="2" id="KW-0732">Signal</keyword>
<accession>A0ABX4F7J7</accession>
<evidence type="ECO:0000259" key="3">
    <source>
        <dbReference type="Pfam" id="PF22599"/>
    </source>
</evidence>
<comment type="caution">
    <text evidence="4">The sequence shown here is derived from an EMBL/GenBank/DDBJ whole genome shotgun (WGS) entry which is preliminary data.</text>
</comment>
<proteinExistence type="predicted"/>
<name>A0ABX4F7J7_9BORD</name>
<protein>
    <submittedName>
        <fullName evidence="4">Preprotein translocase subunit SecD</fullName>
    </submittedName>
</protein>
<feature type="signal peptide" evidence="2">
    <location>
        <begin position="1"/>
        <end position="20"/>
    </location>
</feature>
<dbReference type="InterPro" id="IPR054384">
    <property type="entry name" value="SecDF_P1_head"/>
</dbReference>
<gene>
    <name evidence="4" type="ORF">CAL23_22225</name>
</gene>
<dbReference type="Gene3D" id="3.30.1360.200">
    <property type="match status" value="1"/>
</dbReference>
<feature type="compositionally biased region" description="Pro residues" evidence="1">
    <location>
        <begin position="179"/>
        <end position="189"/>
    </location>
</feature>
<dbReference type="PROSITE" id="PS51257">
    <property type="entry name" value="PROKAR_LIPOPROTEIN"/>
    <property type="match status" value="1"/>
</dbReference>
<dbReference type="Pfam" id="PF22599">
    <property type="entry name" value="SecDF_P1_head"/>
    <property type="match status" value="1"/>
</dbReference>
<evidence type="ECO:0000313" key="4">
    <source>
        <dbReference type="EMBL" id="OZI70289.1"/>
    </source>
</evidence>
<evidence type="ECO:0000256" key="1">
    <source>
        <dbReference type="SAM" id="MobiDB-lite"/>
    </source>
</evidence>
<feature type="domain" description="SecDF P1 head subdomain" evidence="3">
    <location>
        <begin position="71"/>
        <end position="167"/>
    </location>
</feature>
<dbReference type="RefSeq" id="WP_068924613.1">
    <property type="nucleotide sequence ID" value="NZ_NEVV01000007.1"/>
</dbReference>
<keyword evidence="5" id="KW-1185">Reference proteome</keyword>
<dbReference type="EMBL" id="NEVV01000007">
    <property type="protein sequence ID" value="OZI70289.1"/>
    <property type="molecule type" value="Genomic_DNA"/>
</dbReference>
<sequence length="189" mass="19376">MQLTIRKLAYTLAFSTLVLAGCTTASKKTDGQAATPADQASSQQASAASVEFYVAQAKAGEGLMEVKVPDGSLYMQRQPVLTRADLTEAAALVDRQGQNFVGLRFTEAGARKLNDISSKNIGNMLALVIDRELVAAPRIAEPLNRGVLAFGVPSAKAASEIAAKIRGDSGAPAAGAPAAPAPAAPASKP</sequence>
<evidence type="ECO:0000256" key="2">
    <source>
        <dbReference type="SAM" id="SignalP"/>
    </source>
</evidence>
<feature type="region of interest" description="Disordered" evidence="1">
    <location>
        <begin position="168"/>
        <end position="189"/>
    </location>
</feature>
<dbReference type="Proteomes" id="UP000216524">
    <property type="component" value="Unassembled WGS sequence"/>
</dbReference>
<evidence type="ECO:0000313" key="5">
    <source>
        <dbReference type="Proteomes" id="UP000216524"/>
    </source>
</evidence>
<feature type="chain" id="PRO_5046404488" evidence="2">
    <location>
        <begin position="21"/>
        <end position="189"/>
    </location>
</feature>
<feature type="compositionally biased region" description="Low complexity" evidence="1">
    <location>
        <begin position="168"/>
        <end position="178"/>
    </location>
</feature>
<organism evidence="4 5">
    <name type="scientific">Bordetella genomosp. 6</name>
    <dbReference type="NCBI Taxonomy" id="463024"/>
    <lineage>
        <taxon>Bacteria</taxon>
        <taxon>Pseudomonadati</taxon>
        <taxon>Pseudomonadota</taxon>
        <taxon>Betaproteobacteria</taxon>
        <taxon>Burkholderiales</taxon>
        <taxon>Alcaligenaceae</taxon>
        <taxon>Bordetella</taxon>
    </lineage>
</organism>